<dbReference type="OrthoDB" id="959017at2"/>
<proteinExistence type="predicted"/>
<protein>
    <recommendedName>
        <fullName evidence="1">Outer membrane protein beta-barrel domain-containing protein</fullName>
    </recommendedName>
</protein>
<evidence type="ECO:0000313" key="2">
    <source>
        <dbReference type="EMBL" id="SHM01774.1"/>
    </source>
</evidence>
<evidence type="ECO:0000313" key="3">
    <source>
        <dbReference type="Proteomes" id="UP000184092"/>
    </source>
</evidence>
<dbReference type="RefSeq" id="WP_073205112.1">
    <property type="nucleotide sequence ID" value="NZ_FRCL01000002.1"/>
</dbReference>
<feature type="domain" description="Outer membrane protein beta-barrel" evidence="1">
    <location>
        <begin position="45"/>
        <end position="219"/>
    </location>
</feature>
<keyword evidence="3" id="KW-1185">Reference proteome</keyword>
<sequence>MKQSLNKNSNAILFVSCFILLNIFNVFSQEITTLEGASKVKIDSLYREDQFYFGFTYNTLTNKPDGLSQSKLSTGFSLGFLRDMPTNKNRTHAIAAGIGLSYNNYNQNLAVYKSDQAPSYSIIDPDTSFNKNKFSQLLVEVPLEFRWRTSTYESHKFWRIYGGFKLSYLILDRSIFEDAQGKIIVTNNNDFNKLLYGAYISTGYNTINVYAYYGLNSLFKSAKIEGQPIAMKSLNIGIIFYIL</sequence>
<dbReference type="Proteomes" id="UP000184092">
    <property type="component" value="Unassembled WGS sequence"/>
</dbReference>
<dbReference type="InterPro" id="IPR025665">
    <property type="entry name" value="Beta-barrel_OMP_2"/>
</dbReference>
<dbReference type="STRING" id="178356.SAMN05216269_102114"/>
<organism evidence="2 3">
    <name type="scientific">Flavobacterium xinjiangense</name>
    <dbReference type="NCBI Taxonomy" id="178356"/>
    <lineage>
        <taxon>Bacteria</taxon>
        <taxon>Pseudomonadati</taxon>
        <taxon>Bacteroidota</taxon>
        <taxon>Flavobacteriia</taxon>
        <taxon>Flavobacteriales</taxon>
        <taxon>Flavobacteriaceae</taxon>
        <taxon>Flavobacterium</taxon>
    </lineage>
</organism>
<dbReference type="Pfam" id="PF13568">
    <property type="entry name" value="OMP_b-brl_2"/>
    <property type="match status" value="1"/>
</dbReference>
<name>A0A1M7FCH1_9FLAO</name>
<dbReference type="EMBL" id="FRCL01000002">
    <property type="protein sequence ID" value="SHM01774.1"/>
    <property type="molecule type" value="Genomic_DNA"/>
</dbReference>
<accession>A0A1M7FCH1</accession>
<reference evidence="3" key="1">
    <citation type="submission" date="2016-11" db="EMBL/GenBank/DDBJ databases">
        <authorList>
            <person name="Varghese N."/>
            <person name="Submissions S."/>
        </authorList>
    </citation>
    <scope>NUCLEOTIDE SEQUENCE [LARGE SCALE GENOMIC DNA]</scope>
    <source>
        <strain evidence="3">CGMCC 1.2749</strain>
    </source>
</reference>
<dbReference type="AlphaFoldDB" id="A0A1M7FCH1"/>
<gene>
    <name evidence="2" type="ORF">SAMN05216269_102114</name>
</gene>
<evidence type="ECO:0000259" key="1">
    <source>
        <dbReference type="Pfam" id="PF13568"/>
    </source>
</evidence>